<keyword evidence="3" id="KW-1185">Reference proteome</keyword>
<evidence type="ECO:0000313" key="3">
    <source>
        <dbReference type="Proteomes" id="UP000184342"/>
    </source>
</evidence>
<gene>
    <name evidence="2" type="ORF">SAMN02745691_02074</name>
</gene>
<dbReference type="EMBL" id="FQYT01000023">
    <property type="protein sequence ID" value="SHJ50436.1"/>
    <property type="molecule type" value="Genomic_DNA"/>
</dbReference>
<name>A0A1M6JUT8_9FIRM</name>
<feature type="transmembrane region" description="Helical" evidence="1">
    <location>
        <begin position="30"/>
        <end position="53"/>
    </location>
</feature>
<feature type="transmembrane region" description="Helical" evidence="1">
    <location>
        <begin position="429"/>
        <end position="447"/>
    </location>
</feature>
<evidence type="ECO:0000313" key="2">
    <source>
        <dbReference type="EMBL" id="SHJ50436.1"/>
    </source>
</evidence>
<feature type="transmembrane region" description="Helical" evidence="1">
    <location>
        <begin position="346"/>
        <end position="366"/>
    </location>
</feature>
<feature type="transmembrane region" description="Helical" evidence="1">
    <location>
        <begin position="59"/>
        <end position="79"/>
    </location>
</feature>
<dbReference type="AlphaFoldDB" id="A0A1M6JUT8"/>
<keyword evidence="1" id="KW-1133">Transmembrane helix</keyword>
<evidence type="ECO:0000256" key="1">
    <source>
        <dbReference type="SAM" id="Phobius"/>
    </source>
</evidence>
<feature type="transmembrane region" description="Helical" evidence="1">
    <location>
        <begin position="6"/>
        <end position="23"/>
    </location>
</feature>
<dbReference type="OrthoDB" id="2035122at2"/>
<organism evidence="2 3">
    <name type="scientific">Parasporobacterium paucivorans DSM 15970</name>
    <dbReference type="NCBI Taxonomy" id="1122934"/>
    <lineage>
        <taxon>Bacteria</taxon>
        <taxon>Bacillati</taxon>
        <taxon>Bacillota</taxon>
        <taxon>Clostridia</taxon>
        <taxon>Lachnospirales</taxon>
        <taxon>Lachnospiraceae</taxon>
        <taxon>Parasporobacterium</taxon>
    </lineage>
</organism>
<feature type="transmembrane region" description="Helical" evidence="1">
    <location>
        <begin position="259"/>
        <end position="290"/>
    </location>
</feature>
<keyword evidence="1" id="KW-0812">Transmembrane</keyword>
<proteinExistence type="predicted"/>
<protein>
    <recommendedName>
        <fullName evidence="4">Dolichyl-phosphate-mannose-protein mannosyltransferase</fullName>
    </recommendedName>
</protein>
<sequence>MEIIKSIFFVLIFLITVIGILCVKKTDRKLNILTWITISIVTVFCYQVFTAAILNWVGIPINLISISACNAILSIFIFVKCGSVKNYQKYEISIFDIICLVVLLATVCIVFLRQFGLDLKINYETSDPSQHFQFAMDIVNSESVKGMFFAPLNNGMFLSVASNFINATLLYKAYILTESIMLLLSGLMFLACIRKYLNNGIMKISGLIAVLIYVLGYPLNNMVFGFGYLGVGITLIGFIICVTEMYINDEISKRFNVLLMGLGSLGILTCYVLFAPVVLVSTFACVSIYHLNKKSLLKISTFINYFIMYLIPCIIGFIYIFFDVFFSTGTSVSGAINLEGYIYKDLFSNFILYLPVCLFGIFTLFRNRSHNLVKYMLPILTLYMLFLLYRGLGGHVSSYYYYKNYYFMWLLAMYLFVYGLSIIYKKDALLTIAVMICILILFAINIFNVEKKISEKNALFNSNYVSNSLFNIYNFNMERNVDEGGKLDQNKVDLFSWVAENLTSKGEKIPVVGEWLDYYWFEGISNQRHDEIYPWIMGNYNFFEYIKNDNSVRYLLVLTDSTYYLENQNYYESLTKIYENEKGYVVRIK</sequence>
<feature type="transmembrane region" description="Helical" evidence="1">
    <location>
        <begin position="173"/>
        <end position="193"/>
    </location>
</feature>
<feature type="transmembrane region" description="Helical" evidence="1">
    <location>
        <begin position="372"/>
        <end position="392"/>
    </location>
</feature>
<keyword evidence="1" id="KW-0472">Membrane</keyword>
<evidence type="ECO:0008006" key="4">
    <source>
        <dbReference type="Google" id="ProtNLM"/>
    </source>
</evidence>
<feature type="transmembrane region" description="Helical" evidence="1">
    <location>
        <begin position="302"/>
        <end position="326"/>
    </location>
</feature>
<accession>A0A1M6JUT8</accession>
<dbReference type="RefSeq" id="WP_073994336.1">
    <property type="nucleotide sequence ID" value="NZ_FQYT01000023.1"/>
</dbReference>
<feature type="transmembrane region" description="Helical" evidence="1">
    <location>
        <begin position="404"/>
        <end position="423"/>
    </location>
</feature>
<feature type="transmembrane region" description="Helical" evidence="1">
    <location>
        <begin position="200"/>
        <end position="219"/>
    </location>
</feature>
<dbReference type="Proteomes" id="UP000184342">
    <property type="component" value="Unassembled WGS sequence"/>
</dbReference>
<reference evidence="2 3" key="1">
    <citation type="submission" date="2016-11" db="EMBL/GenBank/DDBJ databases">
        <authorList>
            <person name="Jaros S."/>
            <person name="Januszkiewicz K."/>
            <person name="Wedrychowicz H."/>
        </authorList>
    </citation>
    <scope>NUCLEOTIDE SEQUENCE [LARGE SCALE GENOMIC DNA]</scope>
    <source>
        <strain evidence="2 3">DSM 15970</strain>
    </source>
</reference>
<feature type="transmembrane region" description="Helical" evidence="1">
    <location>
        <begin position="225"/>
        <end position="247"/>
    </location>
</feature>
<feature type="transmembrane region" description="Helical" evidence="1">
    <location>
        <begin position="91"/>
        <end position="112"/>
    </location>
</feature>
<dbReference type="STRING" id="1122934.SAMN02745691_02074"/>